<dbReference type="PROSITE" id="PS00027">
    <property type="entry name" value="HOMEOBOX_1"/>
    <property type="match status" value="1"/>
</dbReference>
<evidence type="ECO:0000256" key="7">
    <source>
        <dbReference type="ARBA" id="ARBA00025748"/>
    </source>
</evidence>
<keyword evidence="5 10" id="KW-0804">Transcription</keyword>
<dbReference type="GO" id="GO:0043565">
    <property type="term" value="F:sequence-specific DNA binding"/>
    <property type="evidence" value="ECO:0000318"/>
    <property type="project" value="GO_Central"/>
</dbReference>
<evidence type="ECO:0000256" key="3">
    <source>
        <dbReference type="ARBA" id="ARBA00023125"/>
    </source>
</evidence>
<dbReference type="GO" id="GO:0000981">
    <property type="term" value="F:DNA-binding transcription factor activity, RNA polymerase II-specific"/>
    <property type="evidence" value="ECO:0007669"/>
    <property type="project" value="UniProtKB-UniRule"/>
</dbReference>
<dbReference type="Pfam" id="PF00046">
    <property type="entry name" value="Homeodomain"/>
    <property type="match status" value="1"/>
</dbReference>
<proteinExistence type="inferred from homology"/>
<evidence type="ECO:0000259" key="12">
    <source>
        <dbReference type="PROSITE" id="PS50071"/>
    </source>
</evidence>
<feature type="coiled-coil region" evidence="11">
    <location>
        <begin position="70"/>
        <end position="111"/>
    </location>
</feature>
<reference evidence="13" key="2">
    <citation type="submission" date="2019-01" db="UniProtKB">
        <authorList>
            <consortium name="EnsemblPlants"/>
        </authorList>
    </citation>
    <scope>IDENTIFICATION</scope>
    <source>
        <strain evidence="13">cv. Heinz 1706</strain>
    </source>
</reference>
<dbReference type="Gene3D" id="1.10.10.60">
    <property type="entry name" value="Homeodomain-like"/>
    <property type="match status" value="1"/>
</dbReference>
<dbReference type="GO" id="GO:0045893">
    <property type="term" value="P:positive regulation of DNA-templated transcription"/>
    <property type="evidence" value="ECO:0000318"/>
    <property type="project" value="GO_Central"/>
</dbReference>
<dbReference type="GO" id="GO:0009646">
    <property type="term" value="P:response to absence of light"/>
    <property type="evidence" value="ECO:0007669"/>
    <property type="project" value="EnsemblPlants"/>
</dbReference>
<evidence type="ECO:0000313" key="14">
    <source>
        <dbReference type="Proteomes" id="UP000004994"/>
    </source>
</evidence>
<dbReference type="Gramene" id="Solyc02g077590.1.1">
    <property type="protein sequence ID" value="Solyc02g077590.1.1.1"/>
    <property type="gene ID" value="Solyc02g077590.1"/>
</dbReference>
<accession>A0A3Q7F443</accession>
<evidence type="ECO:0000256" key="1">
    <source>
        <dbReference type="ARBA" id="ARBA00004123"/>
    </source>
</evidence>
<evidence type="ECO:0000256" key="5">
    <source>
        <dbReference type="ARBA" id="ARBA00023163"/>
    </source>
</evidence>
<keyword evidence="6 8" id="KW-0539">Nucleus</keyword>
<dbReference type="PANTHER" id="PTHR24326:SF584">
    <property type="entry name" value="HOMEOBOX-LEUCINE ZIPPER PROTEIN"/>
    <property type="match status" value="1"/>
</dbReference>
<keyword evidence="11" id="KW-0175">Coiled coil</keyword>
<dbReference type="SMR" id="A0A3Q7F443"/>
<keyword evidence="14" id="KW-1185">Reference proteome</keyword>
<dbReference type="InterPro" id="IPR000047">
    <property type="entry name" value="HTH_motif"/>
</dbReference>
<dbReference type="EnsemblPlants" id="Solyc02g077590.1.1">
    <property type="protein sequence ID" value="Solyc02g077590.1.1.1"/>
    <property type="gene ID" value="Solyc02g077590.1"/>
</dbReference>
<dbReference type="PRINTS" id="PR00031">
    <property type="entry name" value="HTHREPRESSR"/>
</dbReference>
<keyword evidence="2 10" id="KW-0805">Transcription regulation</keyword>
<dbReference type="PaxDb" id="4081-Solyc02g077590.1.1"/>
<sequence>MDFLSCQTQKIHLKCHKKRLNQDQMRLLEISFSSNNKLDSDRKFQLAQELGLPPRQIAIWYQNKRARWKSQSLEVDYKTLQQRLDNALEDNEKLKLEVERLRKELNKNQEVLLGFNTTTTNNYSSISSSCDEVGSTSCLQLHDQSKHNHLDKDFYACLIGDEGHFGTHDGHNFFASSLS</sequence>
<dbReference type="InterPro" id="IPR017970">
    <property type="entry name" value="Homeobox_CS"/>
</dbReference>
<comment type="similarity">
    <text evidence="7 10">Belongs to the HD-ZIP homeobox family. Class I subfamily.</text>
</comment>
<dbReference type="CDD" id="cd00086">
    <property type="entry name" value="homeodomain"/>
    <property type="match status" value="1"/>
</dbReference>
<evidence type="ECO:0000256" key="8">
    <source>
        <dbReference type="PROSITE-ProRule" id="PRU00108"/>
    </source>
</evidence>
<evidence type="ECO:0000256" key="9">
    <source>
        <dbReference type="RuleBase" id="RU000682"/>
    </source>
</evidence>
<dbReference type="GO" id="GO:0005634">
    <property type="term" value="C:nucleus"/>
    <property type="evidence" value="ECO:0000318"/>
    <property type="project" value="GO_Central"/>
</dbReference>
<dbReference type="InParanoid" id="A0A3Q7F443"/>
<reference evidence="13" key="1">
    <citation type="journal article" date="2012" name="Nature">
        <title>The tomato genome sequence provides insights into fleshy fruit evolution.</title>
        <authorList>
            <consortium name="Tomato Genome Consortium"/>
        </authorList>
    </citation>
    <scope>NUCLEOTIDE SEQUENCE [LARGE SCALE GENOMIC DNA]</scope>
    <source>
        <strain evidence="13">cv. Heinz 1706</strain>
    </source>
</reference>
<dbReference type="FunCoup" id="A0A3Q7F443">
    <property type="interactions" value="35"/>
</dbReference>
<dbReference type="InterPro" id="IPR045224">
    <property type="entry name" value="HDZip_class_I_plant"/>
</dbReference>
<dbReference type="SUPFAM" id="SSF46689">
    <property type="entry name" value="Homeodomain-like"/>
    <property type="match status" value="1"/>
</dbReference>
<dbReference type="InterPro" id="IPR009057">
    <property type="entry name" value="Homeodomain-like_sf"/>
</dbReference>
<dbReference type="PROSITE" id="PS50071">
    <property type="entry name" value="HOMEOBOX_2"/>
    <property type="match status" value="1"/>
</dbReference>
<evidence type="ECO:0000256" key="11">
    <source>
        <dbReference type="SAM" id="Coils"/>
    </source>
</evidence>
<comment type="subcellular location">
    <subcellularLocation>
        <location evidence="1 8 9">Nucleus</location>
    </subcellularLocation>
</comment>
<evidence type="ECO:0000256" key="10">
    <source>
        <dbReference type="RuleBase" id="RU369038"/>
    </source>
</evidence>
<keyword evidence="3 8" id="KW-0238">DNA-binding</keyword>
<feature type="DNA-binding region" description="Homeobox" evidence="8">
    <location>
        <begin position="19"/>
        <end position="72"/>
    </location>
</feature>
<name>A0A3Q7F443_SOLLC</name>
<dbReference type="Proteomes" id="UP000004994">
    <property type="component" value="Chromosome 2"/>
</dbReference>
<evidence type="ECO:0000256" key="2">
    <source>
        <dbReference type="ARBA" id="ARBA00023015"/>
    </source>
</evidence>
<dbReference type="GO" id="GO:0000976">
    <property type="term" value="F:transcription cis-regulatory region binding"/>
    <property type="evidence" value="ECO:0007669"/>
    <property type="project" value="EnsemblPlants"/>
</dbReference>
<dbReference type="AlphaFoldDB" id="A0A3Q7F443"/>
<dbReference type="GO" id="GO:0009637">
    <property type="term" value="P:response to blue light"/>
    <property type="evidence" value="ECO:0007669"/>
    <property type="project" value="EnsemblPlants"/>
</dbReference>
<organism evidence="13">
    <name type="scientific">Solanum lycopersicum</name>
    <name type="common">Tomato</name>
    <name type="synonym">Lycopersicon esculentum</name>
    <dbReference type="NCBI Taxonomy" id="4081"/>
    <lineage>
        <taxon>Eukaryota</taxon>
        <taxon>Viridiplantae</taxon>
        <taxon>Streptophyta</taxon>
        <taxon>Embryophyta</taxon>
        <taxon>Tracheophyta</taxon>
        <taxon>Spermatophyta</taxon>
        <taxon>Magnoliopsida</taxon>
        <taxon>eudicotyledons</taxon>
        <taxon>Gunneridae</taxon>
        <taxon>Pentapetalae</taxon>
        <taxon>asterids</taxon>
        <taxon>lamiids</taxon>
        <taxon>Solanales</taxon>
        <taxon>Solanaceae</taxon>
        <taxon>Solanoideae</taxon>
        <taxon>Solaneae</taxon>
        <taxon>Solanum</taxon>
        <taxon>Solanum subgen. Lycopersicon</taxon>
    </lineage>
</organism>
<dbReference type="OMA" id="HDQSKHN"/>
<dbReference type="InterPro" id="IPR001356">
    <property type="entry name" value="HD"/>
</dbReference>
<evidence type="ECO:0000256" key="4">
    <source>
        <dbReference type="ARBA" id="ARBA00023155"/>
    </source>
</evidence>
<keyword evidence="4 8" id="KW-0371">Homeobox</keyword>
<feature type="domain" description="Homeobox" evidence="12">
    <location>
        <begin position="17"/>
        <end position="71"/>
    </location>
</feature>
<protein>
    <recommendedName>
        <fullName evidence="10">Homeobox-leucine zipper protein</fullName>
    </recommendedName>
    <alternativeName>
        <fullName evidence="10">HD-ZIP protein</fullName>
    </alternativeName>
    <alternativeName>
        <fullName evidence="10">Homeodomain transcription factor</fullName>
    </alternativeName>
</protein>
<dbReference type="PANTHER" id="PTHR24326">
    <property type="entry name" value="HOMEOBOX-LEUCINE ZIPPER PROTEIN"/>
    <property type="match status" value="1"/>
</dbReference>
<comment type="function">
    <text evidence="10">Transcription factor.</text>
</comment>
<dbReference type="SMART" id="SM00389">
    <property type="entry name" value="HOX"/>
    <property type="match status" value="1"/>
</dbReference>
<evidence type="ECO:0000256" key="6">
    <source>
        <dbReference type="ARBA" id="ARBA00023242"/>
    </source>
</evidence>
<evidence type="ECO:0000313" key="13">
    <source>
        <dbReference type="EnsemblPlants" id="Solyc02g077590.1.1.1"/>
    </source>
</evidence>